<protein>
    <recommendedName>
        <fullName evidence="9">Actin-related protein 7</fullName>
    </recommendedName>
</protein>
<dbReference type="FunFam" id="3.90.640.10:FF:000026">
    <property type="entry name" value="Actin-related protein 7"/>
    <property type="match status" value="1"/>
</dbReference>
<comment type="subcellular location">
    <subcellularLocation>
        <location evidence="2">Cytoplasm</location>
    </subcellularLocation>
    <subcellularLocation>
        <location evidence="1">Nucleus</location>
    </subcellularLocation>
</comment>
<evidence type="ECO:0000256" key="8">
    <source>
        <dbReference type="ARBA" id="ARBA00061435"/>
    </source>
</evidence>
<reference evidence="10" key="1">
    <citation type="submission" date="2021-08" db="EMBL/GenBank/DDBJ databases">
        <title>WGS assembly of Ceratopteris richardii.</title>
        <authorList>
            <person name="Marchant D.B."/>
            <person name="Chen G."/>
            <person name="Jenkins J."/>
            <person name="Shu S."/>
            <person name="Leebens-Mack J."/>
            <person name="Grimwood J."/>
            <person name="Schmutz J."/>
            <person name="Soltis P."/>
            <person name="Soltis D."/>
            <person name="Chen Z.-H."/>
        </authorList>
    </citation>
    <scope>NUCLEOTIDE SEQUENCE</scope>
    <source>
        <strain evidence="10">Whitten #5841</strain>
        <tissue evidence="10">Leaf</tissue>
    </source>
</reference>
<dbReference type="GO" id="GO:0006325">
    <property type="term" value="P:chromatin organization"/>
    <property type="evidence" value="ECO:0007669"/>
    <property type="project" value="UniProtKB-KW"/>
</dbReference>
<dbReference type="PANTHER" id="PTHR11937">
    <property type="entry name" value="ACTIN"/>
    <property type="match status" value="1"/>
</dbReference>
<comment type="function">
    <text evidence="7">Essential protein required during embryogenesis and all plant development stages, probably through a chromatin-mediated regulation of gene expression.</text>
</comment>
<evidence type="ECO:0000313" key="11">
    <source>
        <dbReference type="Proteomes" id="UP000825935"/>
    </source>
</evidence>
<evidence type="ECO:0000256" key="4">
    <source>
        <dbReference type="ARBA" id="ARBA00022490"/>
    </source>
</evidence>
<dbReference type="AlphaFoldDB" id="A0A8T2QZP8"/>
<dbReference type="GO" id="GO:0005737">
    <property type="term" value="C:cytoplasm"/>
    <property type="evidence" value="ECO:0007669"/>
    <property type="project" value="UniProtKB-SubCell"/>
</dbReference>
<dbReference type="OrthoDB" id="74201at2759"/>
<comment type="similarity">
    <text evidence="8">Belongs to the actin family. Plant ARP7 subfamily.</text>
</comment>
<sequence length="365" mass="40615">MEPVVLDVGSKLVKAGFAYPDQDPSMVFSTAMVKTKDEESDKAESEDEEIVLEDVVNPISRGIIKDWDLMEDLWRYIFYTGLGWEVGNEGQILITEPLLTPKVAREKVVQVMFETFNVTGFYAVEQAVLSLYSVGRISGCAVDIGHGKTDIAPVWEGALQHNCVKRMELGGEDLTKLLLEEFTKKNSERRLDLATAEMLKETVSAVADDYAAVIRECPVEEHILPDGQVIEVGQERYMVGEAFFQPSLLNVEELSIVDSLFRCVSSCVPSENHRQLLENIVVCGGTATMPGFDARFQKEANLLATPSVRPAVVKPPEYMPENTLRYSAWMGGAILAKVVFPQNQHITKADYDELGPSIVHKKCYS</sequence>
<dbReference type="Gene3D" id="3.30.420.40">
    <property type="match status" value="2"/>
</dbReference>
<dbReference type="Gene3D" id="3.90.640.10">
    <property type="entry name" value="Actin, Chain A, domain 4"/>
    <property type="match status" value="1"/>
</dbReference>
<keyword evidence="5" id="KW-0156">Chromatin regulator</keyword>
<evidence type="ECO:0000313" key="10">
    <source>
        <dbReference type="EMBL" id="KAH7289054.1"/>
    </source>
</evidence>
<dbReference type="InterPro" id="IPR043129">
    <property type="entry name" value="ATPase_NBD"/>
</dbReference>
<dbReference type="EMBL" id="CM035436">
    <property type="protein sequence ID" value="KAH7289055.1"/>
    <property type="molecule type" value="Genomic_DNA"/>
</dbReference>
<dbReference type="GO" id="GO:0005634">
    <property type="term" value="C:nucleus"/>
    <property type="evidence" value="ECO:0007669"/>
    <property type="project" value="UniProtKB-SubCell"/>
</dbReference>
<dbReference type="PRINTS" id="PR00190">
    <property type="entry name" value="ACTIN"/>
</dbReference>
<evidence type="ECO:0000256" key="3">
    <source>
        <dbReference type="ARBA" id="ARBA00022473"/>
    </source>
</evidence>
<dbReference type="OMA" id="YMPENML"/>
<dbReference type="InterPro" id="IPR004000">
    <property type="entry name" value="Actin"/>
</dbReference>
<proteinExistence type="inferred from homology"/>
<evidence type="ECO:0000256" key="9">
    <source>
        <dbReference type="ARBA" id="ARBA00074634"/>
    </source>
</evidence>
<dbReference type="EMBL" id="CM035436">
    <property type="protein sequence ID" value="KAH7289054.1"/>
    <property type="molecule type" value="Genomic_DNA"/>
</dbReference>
<dbReference type="Proteomes" id="UP000825935">
    <property type="component" value="Chromosome 31"/>
</dbReference>
<organism evidence="10 11">
    <name type="scientific">Ceratopteris richardii</name>
    <name type="common">Triangle waterfern</name>
    <dbReference type="NCBI Taxonomy" id="49495"/>
    <lineage>
        <taxon>Eukaryota</taxon>
        <taxon>Viridiplantae</taxon>
        <taxon>Streptophyta</taxon>
        <taxon>Embryophyta</taxon>
        <taxon>Tracheophyta</taxon>
        <taxon>Polypodiopsida</taxon>
        <taxon>Polypodiidae</taxon>
        <taxon>Polypodiales</taxon>
        <taxon>Pteridineae</taxon>
        <taxon>Pteridaceae</taxon>
        <taxon>Parkerioideae</taxon>
        <taxon>Ceratopteris</taxon>
    </lineage>
</organism>
<evidence type="ECO:0000256" key="1">
    <source>
        <dbReference type="ARBA" id="ARBA00004123"/>
    </source>
</evidence>
<name>A0A8T2QZP8_CERRI</name>
<evidence type="ECO:0000256" key="7">
    <source>
        <dbReference type="ARBA" id="ARBA00058644"/>
    </source>
</evidence>
<comment type="caution">
    <text evidence="10">The sequence shown here is derived from an EMBL/GenBank/DDBJ whole genome shotgun (WGS) entry which is preliminary data.</text>
</comment>
<gene>
    <name evidence="10" type="ORF">KP509_31G055500</name>
</gene>
<keyword evidence="6" id="KW-0539">Nucleus</keyword>
<evidence type="ECO:0000256" key="2">
    <source>
        <dbReference type="ARBA" id="ARBA00004496"/>
    </source>
</evidence>
<dbReference type="CDD" id="cd10209">
    <property type="entry name" value="ASKHA_NBD_AtARP7-like"/>
    <property type="match status" value="1"/>
</dbReference>
<dbReference type="SMART" id="SM00268">
    <property type="entry name" value="ACTIN"/>
    <property type="match status" value="1"/>
</dbReference>
<keyword evidence="11" id="KW-1185">Reference proteome</keyword>
<keyword evidence="4" id="KW-0963">Cytoplasm</keyword>
<evidence type="ECO:0000256" key="6">
    <source>
        <dbReference type="ARBA" id="ARBA00023242"/>
    </source>
</evidence>
<accession>A0A8T2QZP8</accession>
<evidence type="ECO:0000256" key="5">
    <source>
        <dbReference type="ARBA" id="ARBA00022853"/>
    </source>
</evidence>
<dbReference type="Pfam" id="PF00022">
    <property type="entry name" value="Actin"/>
    <property type="match status" value="1"/>
</dbReference>
<dbReference type="SUPFAM" id="SSF53067">
    <property type="entry name" value="Actin-like ATPase domain"/>
    <property type="match status" value="2"/>
</dbReference>
<dbReference type="FunFam" id="3.30.420.40:FF:000150">
    <property type="entry name" value="Actin-related protein 7"/>
    <property type="match status" value="1"/>
</dbReference>
<keyword evidence="3" id="KW-0217">Developmental protein</keyword>